<evidence type="ECO:0000256" key="1">
    <source>
        <dbReference type="ARBA" id="ARBA00022679"/>
    </source>
</evidence>
<dbReference type="InterPro" id="IPR029058">
    <property type="entry name" value="AB_hydrolase_fold"/>
</dbReference>
<dbReference type="UniPathway" id="UPA00051">
    <property type="reaction ID" value="UER00074"/>
</dbReference>
<dbReference type="GO" id="GO:0005737">
    <property type="term" value="C:cytoplasm"/>
    <property type="evidence" value="ECO:0007669"/>
    <property type="project" value="UniProtKB-SubCell"/>
</dbReference>
<gene>
    <name evidence="5" type="primary">metX</name>
    <name evidence="2" type="synonym">metXA</name>
    <name evidence="5" type="ORF">FAM09_04240</name>
</gene>
<dbReference type="Gene3D" id="3.40.50.1820">
    <property type="entry name" value="alpha/beta hydrolase"/>
    <property type="match status" value="1"/>
</dbReference>
<comment type="function">
    <text evidence="2">Transfers an acetyl group from acetyl-CoA to L-homoserine, forming acetyl-L-homoserine.</text>
</comment>
<dbReference type="NCBIfam" id="TIGR01392">
    <property type="entry name" value="homoserO_Ac_trn"/>
    <property type="match status" value="1"/>
</dbReference>
<comment type="caution">
    <text evidence="2">Lacks conserved residue(s) required for the propagation of feature annotation.</text>
</comment>
<proteinExistence type="inferred from homology"/>
<evidence type="ECO:0000313" key="6">
    <source>
        <dbReference type="Proteomes" id="UP000306918"/>
    </source>
</evidence>
<comment type="pathway">
    <text evidence="2">Amino-acid biosynthesis; L-methionine biosynthesis via de novo pathway; O-acetyl-L-homoserine from L-homoserine: step 1/1.</text>
</comment>
<dbReference type="GO" id="GO:0009092">
    <property type="term" value="P:homoserine metabolic process"/>
    <property type="evidence" value="ECO:0007669"/>
    <property type="project" value="TreeGrafter"/>
</dbReference>
<dbReference type="InterPro" id="IPR000073">
    <property type="entry name" value="AB_hydrolase_1"/>
</dbReference>
<dbReference type="Proteomes" id="UP000306918">
    <property type="component" value="Unassembled WGS sequence"/>
</dbReference>
<dbReference type="GO" id="GO:0009086">
    <property type="term" value="P:methionine biosynthetic process"/>
    <property type="evidence" value="ECO:0007669"/>
    <property type="project" value="UniProtKB-UniRule"/>
</dbReference>
<feature type="active site" description="Nucleophile" evidence="2 3">
    <location>
        <position position="133"/>
    </location>
</feature>
<evidence type="ECO:0000256" key="3">
    <source>
        <dbReference type="PIRSR" id="PIRSR000443-1"/>
    </source>
</evidence>
<dbReference type="PIRSF" id="PIRSF000443">
    <property type="entry name" value="Homoser_Ac_trans"/>
    <property type="match status" value="1"/>
</dbReference>
<dbReference type="HAMAP" id="MF_00296">
    <property type="entry name" value="MetX_acyltransf"/>
    <property type="match status" value="1"/>
</dbReference>
<feature type="domain" description="AB hydrolase-1" evidence="4">
    <location>
        <begin position="38"/>
        <end position="323"/>
    </location>
</feature>
<comment type="caution">
    <text evidence="5">The sequence shown here is derived from an EMBL/GenBank/DDBJ whole genome shotgun (WGS) entry which is preliminary data.</text>
</comment>
<keyword evidence="2" id="KW-0028">Amino-acid biosynthesis</keyword>
<sequence length="340" mass="37886">MKRFEHNQPFKLENGQLLPSLTIAYHTYGTLNAEKNNVIWVCHALTANSDAADWWQGVVGTGCVINPERYFIVCANILGSCYGTTGPLSINPLSGKPWCHQFPLITIRDMVNAHILLRQHLGIDSIHLLMGGSMGGYQALEWSIVEKSVIKNLFLLATSPTESAWGIAVHATQRLAIEADCTWQQDTPEAGQKGLKAARAIGMLTYRNYGIMVQKQTDSDSEKLDNYKAASYIDYQGDKLVKRFNAYSYWLLTKAMDSHHIGRGRGGDGEAILHSIKQRTLLIGITSDILCPLEEQRHMQQHLPDCTLVEIDSAYGHDGFMVEVGKIGEVLREWLSTTPV</sequence>
<organism evidence="5 6">
    <name type="scientific">Niastella caeni</name>
    <dbReference type="NCBI Taxonomy" id="2569763"/>
    <lineage>
        <taxon>Bacteria</taxon>
        <taxon>Pseudomonadati</taxon>
        <taxon>Bacteroidota</taxon>
        <taxon>Chitinophagia</taxon>
        <taxon>Chitinophagales</taxon>
        <taxon>Chitinophagaceae</taxon>
        <taxon>Niastella</taxon>
    </lineage>
</organism>
<keyword evidence="6" id="KW-1185">Reference proteome</keyword>
<keyword evidence="2" id="KW-0486">Methionine biosynthesis</keyword>
<dbReference type="PANTHER" id="PTHR32268:SF11">
    <property type="entry name" value="HOMOSERINE O-ACETYLTRANSFERASE"/>
    <property type="match status" value="1"/>
</dbReference>
<dbReference type="Pfam" id="PF00561">
    <property type="entry name" value="Abhydrolase_1"/>
    <property type="match status" value="1"/>
</dbReference>
<dbReference type="InterPro" id="IPR008220">
    <property type="entry name" value="HAT_MetX-like"/>
</dbReference>
<feature type="binding site" evidence="2">
    <location>
        <position position="199"/>
    </location>
    <ligand>
        <name>substrate</name>
    </ligand>
</feature>
<keyword evidence="1 2" id="KW-0808">Transferase</keyword>
<feature type="binding site" evidence="2">
    <location>
        <position position="318"/>
    </location>
    <ligand>
        <name>substrate</name>
    </ligand>
</feature>
<comment type="similarity">
    <text evidence="2">Belongs to the AB hydrolase superfamily. MetX family.</text>
</comment>
<dbReference type="NCBIfam" id="NF001209">
    <property type="entry name" value="PRK00175.1"/>
    <property type="match status" value="1"/>
</dbReference>
<dbReference type="AlphaFoldDB" id="A0A4V4H1Q7"/>
<dbReference type="RefSeq" id="WP_136575816.1">
    <property type="nucleotide sequence ID" value="NZ_STFF01000001.1"/>
</dbReference>
<keyword evidence="2" id="KW-0963">Cytoplasm</keyword>
<comment type="subunit">
    <text evidence="2">Homodimer.</text>
</comment>
<comment type="catalytic activity">
    <reaction evidence="2">
        <text>L-homoserine + acetyl-CoA = O-acetyl-L-homoserine + CoA</text>
        <dbReference type="Rhea" id="RHEA:13701"/>
        <dbReference type="ChEBI" id="CHEBI:57287"/>
        <dbReference type="ChEBI" id="CHEBI:57288"/>
        <dbReference type="ChEBI" id="CHEBI:57476"/>
        <dbReference type="ChEBI" id="CHEBI:57716"/>
        <dbReference type="EC" id="2.3.1.31"/>
    </reaction>
</comment>
<dbReference type="PANTHER" id="PTHR32268">
    <property type="entry name" value="HOMOSERINE O-ACETYLTRANSFERASE"/>
    <property type="match status" value="1"/>
</dbReference>
<dbReference type="EMBL" id="STFF01000001">
    <property type="protein sequence ID" value="THU41326.1"/>
    <property type="molecule type" value="Genomic_DNA"/>
</dbReference>
<dbReference type="OrthoDB" id="9800754at2"/>
<feature type="active site" evidence="2 3">
    <location>
        <position position="288"/>
    </location>
</feature>
<protein>
    <recommendedName>
        <fullName evidence="2">Homoserine O-acetyltransferase</fullName>
        <shortName evidence="2">HAT</shortName>
        <ecNumber evidence="2">2.3.1.31</ecNumber>
    </recommendedName>
    <alternativeName>
        <fullName evidence="2">Homoserine transacetylase</fullName>
        <shortName evidence="2">HTA</shortName>
    </alternativeName>
</protein>
<reference evidence="5 6" key="1">
    <citation type="submission" date="2019-04" db="EMBL/GenBank/DDBJ databases">
        <title>Niastella caeni sp. nov., isolated from activated sludge.</title>
        <authorList>
            <person name="Sheng M."/>
        </authorList>
    </citation>
    <scope>NUCLEOTIDE SEQUENCE [LARGE SCALE GENOMIC DNA]</scope>
    <source>
        <strain evidence="5 6">HX-2-15</strain>
    </source>
</reference>
<evidence type="ECO:0000256" key="2">
    <source>
        <dbReference type="HAMAP-Rule" id="MF_00296"/>
    </source>
</evidence>
<evidence type="ECO:0000313" key="5">
    <source>
        <dbReference type="EMBL" id="THU41326.1"/>
    </source>
</evidence>
<feature type="active site" evidence="2 3">
    <location>
        <position position="317"/>
    </location>
</feature>
<name>A0A4V4H1Q7_9BACT</name>
<comment type="subcellular location">
    <subcellularLocation>
        <location evidence="2">Cytoplasm</location>
    </subcellularLocation>
</comment>
<keyword evidence="2 5" id="KW-0012">Acyltransferase</keyword>
<accession>A0A4V4H1Q7</accession>
<dbReference type="GO" id="GO:0004414">
    <property type="term" value="F:homoserine O-acetyltransferase activity"/>
    <property type="evidence" value="ECO:0007669"/>
    <property type="project" value="UniProtKB-UniRule"/>
</dbReference>
<evidence type="ECO:0000259" key="4">
    <source>
        <dbReference type="Pfam" id="PF00561"/>
    </source>
</evidence>
<dbReference type="SUPFAM" id="SSF53474">
    <property type="entry name" value="alpha/beta-Hydrolases"/>
    <property type="match status" value="1"/>
</dbReference>
<dbReference type="EC" id="2.3.1.31" evidence="2"/>